<accession>A0ACC3TIE1</accession>
<protein>
    <submittedName>
        <fullName evidence="1">Uncharacterized protein</fullName>
    </submittedName>
</protein>
<dbReference type="Proteomes" id="UP001489719">
    <property type="component" value="Unassembled WGS sequence"/>
</dbReference>
<keyword evidence="2" id="KW-1185">Reference proteome</keyword>
<name>A0ACC3TIE1_9ASCO</name>
<organism evidence="1 2">
    <name type="scientific">Lipomyces orientalis</name>
    <dbReference type="NCBI Taxonomy" id="1233043"/>
    <lineage>
        <taxon>Eukaryota</taxon>
        <taxon>Fungi</taxon>
        <taxon>Dikarya</taxon>
        <taxon>Ascomycota</taxon>
        <taxon>Saccharomycotina</taxon>
        <taxon>Lipomycetes</taxon>
        <taxon>Lipomycetales</taxon>
        <taxon>Lipomycetaceae</taxon>
        <taxon>Lipomyces</taxon>
    </lineage>
</organism>
<evidence type="ECO:0000313" key="2">
    <source>
        <dbReference type="Proteomes" id="UP001489719"/>
    </source>
</evidence>
<dbReference type="EMBL" id="MU970113">
    <property type="protein sequence ID" value="KAK9320874.1"/>
    <property type="molecule type" value="Genomic_DNA"/>
</dbReference>
<comment type="caution">
    <text evidence="1">The sequence shown here is derived from an EMBL/GenBank/DDBJ whole genome shotgun (WGS) entry which is preliminary data.</text>
</comment>
<gene>
    <name evidence="1" type="ORF">V1517DRAFT_328025</name>
</gene>
<proteinExistence type="predicted"/>
<sequence length="239" mass="26983">MEVNNRPRKACDLCYTRKLKCDRQTPRCSNCVAYDTDCTHTAQSRKWKPKAQRNGRTKETDEIQGLLTQLRQLKAQLRRVQARVQDQAQNVRQPTTAARFQDRSLDDSDNVISPMRLPPLQESLTMVGIFLNNFNSVLPLFDTDALLHLVGGCYALPPQQRDPVAWAAINVVLALASQQMLADDSDSGGRPRTDRTTEYFNKAQSIISQLMLGEISLLNIQTLVGMVMVLQTARDVTRH</sequence>
<reference evidence="2" key="1">
    <citation type="journal article" date="2024" name="Front. Bioeng. Biotechnol.">
        <title>Genome-scale model development and genomic sequencing of the oleaginous clade Lipomyces.</title>
        <authorList>
            <person name="Czajka J.J."/>
            <person name="Han Y."/>
            <person name="Kim J."/>
            <person name="Mondo S.J."/>
            <person name="Hofstad B.A."/>
            <person name="Robles A."/>
            <person name="Haridas S."/>
            <person name="Riley R."/>
            <person name="LaButti K."/>
            <person name="Pangilinan J."/>
            <person name="Andreopoulos W."/>
            <person name="Lipzen A."/>
            <person name="Yan J."/>
            <person name="Wang M."/>
            <person name="Ng V."/>
            <person name="Grigoriev I.V."/>
            <person name="Spatafora J.W."/>
            <person name="Magnuson J.K."/>
            <person name="Baker S.E."/>
            <person name="Pomraning K.R."/>
        </authorList>
    </citation>
    <scope>NUCLEOTIDE SEQUENCE [LARGE SCALE GENOMIC DNA]</scope>
    <source>
        <strain evidence="2">CBS 10300</strain>
    </source>
</reference>
<evidence type="ECO:0000313" key="1">
    <source>
        <dbReference type="EMBL" id="KAK9320874.1"/>
    </source>
</evidence>